<reference evidence="2" key="1">
    <citation type="submission" date="2022-10" db="EMBL/GenBank/DDBJ databases">
        <title>Comparative genomic analysis of Cohnella hashimotonis sp. nov., isolated from the International Space Station.</title>
        <authorList>
            <person name="Simpson A."/>
            <person name="Venkateswaran K."/>
        </authorList>
    </citation>
    <scope>NUCLEOTIDE SEQUENCE</scope>
    <source>
        <strain evidence="2">DSM 28161</strain>
    </source>
</reference>
<sequence>MPDMLVKLYDLPDGREALAALENQGIRIVRALTADKGRLAEFVGKHFTENWRSECECAFGRLPSFAFIAVRNKEIVGFALYDAVVRNFFGPTGVAPECRGLGIGKALLLETLRAMHEEGYAYAVIGWVEEAIGFYAKTVGATVIPDSFPGAYRNLVALN</sequence>
<dbReference type="InterPro" id="IPR016181">
    <property type="entry name" value="Acyl_CoA_acyltransferase"/>
</dbReference>
<dbReference type="InterPro" id="IPR000182">
    <property type="entry name" value="GNAT_dom"/>
</dbReference>
<evidence type="ECO:0000313" key="3">
    <source>
        <dbReference type="Proteomes" id="UP001153404"/>
    </source>
</evidence>
<dbReference type="SUPFAM" id="SSF55729">
    <property type="entry name" value="Acyl-CoA N-acyltransferases (Nat)"/>
    <property type="match status" value="1"/>
</dbReference>
<evidence type="ECO:0000259" key="1">
    <source>
        <dbReference type="PROSITE" id="PS51186"/>
    </source>
</evidence>
<feature type="domain" description="N-acetyltransferase" evidence="1">
    <location>
        <begin position="27"/>
        <end position="159"/>
    </location>
</feature>
<accession>A0A9X4KWC1</accession>
<dbReference type="CDD" id="cd04301">
    <property type="entry name" value="NAT_SF"/>
    <property type="match status" value="1"/>
</dbReference>
<name>A0A9X4KWC1_9BACL</name>
<organism evidence="2 3">
    <name type="scientific">Cohnella rhizosphaerae</name>
    <dbReference type="NCBI Taxonomy" id="1457232"/>
    <lineage>
        <taxon>Bacteria</taxon>
        <taxon>Bacillati</taxon>
        <taxon>Bacillota</taxon>
        <taxon>Bacilli</taxon>
        <taxon>Bacillales</taxon>
        <taxon>Paenibacillaceae</taxon>
        <taxon>Cohnella</taxon>
    </lineage>
</organism>
<dbReference type="RefSeq" id="WP_277531044.1">
    <property type="nucleotide sequence ID" value="NZ_JAPDIA010000003.1"/>
</dbReference>
<dbReference type="Gene3D" id="3.40.630.30">
    <property type="match status" value="1"/>
</dbReference>
<evidence type="ECO:0000313" key="2">
    <source>
        <dbReference type="EMBL" id="MDG0809634.1"/>
    </source>
</evidence>
<comment type="caution">
    <text evidence="2">The sequence shown here is derived from an EMBL/GenBank/DDBJ whole genome shotgun (WGS) entry which is preliminary data.</text>
</comment>
<keyword evidence="3" id="KW-1185">Reference proteome</keyword>
<dbReference type="Proteomes" id="UP001153404">
    <property type="component" value="Unassembled WGS sequence"/>
</dbReference>
<dbReference type="EMBL" id="JAPDIA010000003">
    <property type="protein sequence ID" value="MDG0809634.1"/>
    <property type="molecule type" value="Genomic_DNA"/>
</dbReference>
<proteinExistence type="predicted"/>
<dbReference type="PROSITE" id="PS51186">
    <property type="entry name" value="GNAT"/>
    <property type="match status" value="1"/>
</dbReference>
<dbReference type="GO" id="GO:0016747">
    <property type="term" value="F:acyltransferase activity, transferring groups other than amino-acyl groups"/>
    <property type="evidence" value="ECO:0007669"/>
    <property type="project" value="InterPro"/>
</dbReference>
<dbReference type="Pfam" id="PF00583">
    <property type="entry name" value="Acetyltransf_1"/>
    <property type="match status" value="1"/>
</dbReference>
<gene>
    <name evidence="2" type="ORF">OMP40_09965</name>
</gene>
<protein>
    <submittedName>
        <fullName evidence="2">GNAT family N-acetyltransferase</fullName>
    </submittedName>
</protein>
<dbReference type="AlphaFoldDB" id="A0A9X4KWC1"/>